<dbReference type="AlphaFoldDB" id="Q4RCX6"/>
<protein>
    <submittedName>
        <fullName evidence="2">(spotted green pufferfish) hypothetical protein</fullName>
    </submittedName>
</protein>
<sequence>SAIQVPVWQRVRHQHRTDLGPRLRERRDYKLRAAVQGQSFNNFCQQMKKIFAPTSSYVVEGLRPNTEYHFSLAAISNKGIGAFTNEISLKTFQAS</sequence>
<organism evidence="2">
    <name type="scientific">Tetraodon nigroviridis</name>
    <name type="common">Spotted green pufferfish</name>
    <name type="synonym">Chelonodon nigroviridis</name>
    <dbReference type="NCBI Taxonomy" id="99883"/>
    <lineage>
        <taxon>Eukaryota</taxon>
        <taxon>Metazoa</taxon>
        <taxon>Chordata</taxon>
        <taxon>Craniata</taxon>
        <taxon>Vertebrata</taxon>
        <taxon>Euteleostomi</taxon>
        <taxon>Actinopterygii</taxon>
        <taxon>Neopterygii</taxon>
        <taxon>Teleostei</taxon>
        <taxon>Neoteleostei</taxon>
        <taxon>Acanthomorphata</taxon>
        <taxon>Eupercaria</taxon>
        <taxon>Tetraodontiformes</taxon>
        <taxon>Tetradontoidea</taxon>
        <taxon>Tetraodontidae</taxon>
        <taxon>Tetraodon</taxon>
    </lineage>
</organism>
<dbReference type="Gene3D" id="2.60.40.10">
    <property type="entry name" value="Immunoglobulins"/>
    <property type="match status" value="1"/>
</dbReference>
<dbReference type="PROSITE" id="PS50853">
    <property type="entry name" value="FN3"/>
    <property type="match status" value="1"/>
</dbReference>
<feature type="non-terminal residue" evidence="2">
    <location>
        <position position="1"/>
    </location>
</feature>
<dbReference type="EMBL" id="CAAE01017871">
    <property type="protein sequence ID" value="CAG13756.1"/>
    <property type="molecule type" value="Genomic_DNA"/>
</dbReference>
<feature type="domain" description="Fibronectin type-III" evidence="1">
    <location>
        <begin position="1"/>
        <end position="94"/>
    </location>
</feature>
<dbReference type="InterPro" id="IPR003961">
    <property type="entry name" value="FN3_dom"/>
</dbReference>
<dbReference type="CDD" id="cd00063">
    <property type="entry name" value="FN3"/>
    <property type="match status" value="1"/>
</dbReference>
<reference evidence="2" key="2">
    <citation type="submission" date="2004-02" db="EMBL/GenBank/DDBJ databases">
        <authorList>
            <consortium name="Genoscope"/>
            <consortium name="Whitehead Institute Centre for Genome Research"/>
        </authorList>
    </citation>
    <scope>NUCLEOTIDE SEQUENCE</scope>
</reference>
<gene>
    <name evidence="2" type="ORF">GSTENG00036022001</name>
</gene>
<dbReference type="InterPro" id="IPR013783">
    <property type="entry name" value="Ig-like_fold"/>
</dbReference>
<proteinExistence type="predicted"/>
<evidence type="ECO:0000313" key="2">
    <source>
        <dbReference type="EMBL" id="CAG13756.1"/>
    </source>
</evidence>
<name>Q4RCX6_TETNG</name>
<feature type="non-terminal residue" evidence="2">
    <location>
        <position position="95"/>
    </location>
</feature>
<comment type="caution">
    <text evidence="2">The sequence shown here is derived from an EMBL/GenBank/DDBJ whole genome shotgun (WGS) entry which is preliminary data.</text>
</comment>
<dbReference type="OrthoDB" id="10253954at2759"/>
<dbReference type="SUPFAM" id="SSF49265">
    <property type="entry name" value="Fibronectin type III"/>
    <property type="match status" value="1"/>
</dbReference>
<evidence type="ECO:0000259" key="1">
    <source>
        <dbReference type="PROSITE" id="PS50853"/>
    </source>
</evidence>
<accession>Q4RCX6</accession>
<reference evidence="2" key="1">
    <citation type="journal article" date="2004" name="Nature">
        <title>Genome duplication in the teleost fish Tetraodon nigroviridis reveals the early vertebrate proto-karyotype.</title>
        <authorList>
            <person name="Jaillon O."/>
            <person name="Aury J.-M."/>
            <person name="Brunet F."/>
            <person name="Petit J.-L."/>
            <person name="Stange-Thomann N."/>
            <person name="Mauceli E."/>
            <person name="Bouneau L."/>
            <person name="Fischer C."/>
            <person name="Ozouf-Costaz C."/>
            <person name="Bernot A."/>
            <person name="Nicaud S."/>
            <person name="Jaffe D."/>
            <person name="Fisher S."/>
            <person name="Lutfalla G."/>
            <person name="Dossat C."/>
            <person name="Segurens B."/>
            <person name="Dasilva C."/>
            <person name="Salanoubat M."/>
            <person name="Levy M."/>
            <person name="Boudet N."/>
            <person name="Castellano S."/>
            <person name="Anthouard V."/>
            <person name="Jubin C."/>
            <person name="Castelli V."/>
            <person name="Katinka M."/>
            <person name="Vacherie B."/>
            <person name="Biemont C."/>
            <person name="Skalli Z."/>
            <person name="Cattolico L."/>
            <person name="Poulain J."/>
            <person name="De Berardinis V."/>
            <person name="Cruaud C."/>
            <person name="Duprat S."/>
            <person name="Brottier P."/>
            <person name="Coutanceau J.-P."/>
            <person name="Gouzy J."/>
            <person name="Parra G."/>
            <person name="Lardier G."/>
            <person name="Chapple C."/>
            <person name="McKernan K.J."/>
            <person name="McEwan P."/>
            <person name="Bosak S."/>
            <person name="Kellis M."/>
            <person name="Volff J.-N."/>
            <person name="Guigo R."/>
            <person name="Zody M.C."/>
            <person name="Mesirov J."/>
            <person name="Lindblad-Toh K."/>
            <person name="Birren B."/>
            <person name="Nusbaum C."/>
            <person name="Kahn D."/>
            <person name="Robinson-Rechavi M."/>
            <person name="Laudet V."/>
            <person name="Schachter V."/>
            <person name="Quetier F."/>
            <person name="Saurin W."/>
            <person name="Scarpelli C."/>
            <person name="Wincker P."/>
            <person name="Lander E.S."/>
            <person name="Weissenbach J."/>
            <person name="Roest Crollius H."/>
        </authorList>
    </citation>
    <scope>NUCLEOTIDE SEQUENCE [LARGE SCALE GENOMIC DNA]</scope>
</reference>
<dbReference type="KEGG" id="tng:GSTEN00036022G001"/>
<dbReference type="InterPro" id="IPR036116">
    <property type="entry name" value="FN3_sf"/>
</dbReference>
<dbReference type="Pfam" id="PF00041">
    <property type="entry name" value="fn3"/>
    <property type="match status" value="1"/>
</dbReference>